<reference evidence="2 3" key="1">
    <citation type="submission" date="2018-03" db="EMBL/GenBank/DDBJ databases">
        <authorList>
            <person name="Keele B.F."/>
        </authorList>
    </citation>
    <scope>NUCLEOTIDE SEQUENCE [LARGE SCALE GENOMIC DNA]</scope>
    <source>
        <strain evidence="2 3">CECT 8626</strain>
    </source>
</reference>
<dbReference type="Pfam" id="PF13649">
    <property type="entry name" value="Methyltransf_25"/>
    <property type="match status" value="1"/>
</dbReference>
<proteinExistence type="predicted"/>
<dbReference type="SUPFAM" id="SSF53335">
    <property type="entry name" value="S-adenosyl-L-methionine-dependent methyltransferases"/>
    <property type="match status" value="1"/>
</dbReference>
<dbReference type="InterPro" id="IPR041698">
    <property type="entry name" value="Methyltransf_25"/>
</dbReference>
<dbReference type="EC" id="2.1.1.301" evidence="2"/>
<dbReference type="InterPro" id="IPR029063">
    <property type="entry name" value="SAM-dependent_MTases_sf"/>
</dbReference>
<evidence type="ECO:0000259" key="1">
    <source>
        <dbReference type="Pfam" id="PF13649"/>
    </source>
</evidence>
<gene>
    <name evidence="2" type="primary">cypM</name>
    <name evidence="2" type="ORF">DEA8626_03534</name>
</gene>
<name>A0A2R8BMF7_9RHOB</name>
<dbReference type="PANTHER" id="PTHR43591">
    <property type="entry name" value="METHYLTRANSFERASE"/>
    <property type="match status" value="1"/>
</dbReference>
<sequence length="259" mass="28634">MCCRHGPTDSAMDEDRLYRDAALARFYDLDNGWTDDRSFCLNMARGCASVLDLGCGTGELAIRIAGDYHTAVTAVDPALAMLNLARSKRGAGRVTWVEADARDLDLGRSFDLIVMTGHAFQSLLSERDRAACLTAFARHLAPEGRFIFDSRNPARCEWREWRPALSRREIADPEFGSVAAWNDVAWDSANYIATYETVYLVTSDGHEFRASSQIAFPSLKELKRLIAAAGLTVDTWFGDWTGAPLAADSAEFIPLGRRA</sequence>
<dbReference type="Proteomes" id="UP000244924">
    <property type="component" value="Unassembled WGS sequence"/>
</dbReference>
<dbReference type="GO" id="GO:0008168">
    <property type="term" value="F:methyltransferase activity"/>
    <property type="evidence" value="ECO:0007669"/>
    <property type="project" value="UniProtKB-KW"/>
</dbReference>
<feature type="domain" description="Methyltransferase" evidence="1">
    <location>
        <begin position="50"/>
        <end position="144"/>
    </location>
</feature>
<keyword evidence="3" id="KW-1185">Reference proteome</keyword>
<evidence type="ECO:0000313" key="2">
    <source>
        <dbReference type="EMBL" id="SPH24482.1"/>
    </source>
</evidence>
<dbReference type="EMBL" id="OMOQ01000003">
    <property type="protein sequence ID" value="SPH24482.1"/>
    <property type="molecule type" value="Genomic_DNA"/>
</dbReference>
<evidence type="ECO:0000313" key="3">
    <source>
        <dbReference type="Proteomes" id="UP000244924"/>
    </source>
</evidence>
<dbReference type="AlphaFoldDB" id="A0A2R8BMF7"/>
<dbReference type="Gene3D" id="3.40.50.150">
    <property type="entry name" value="Vaccinia Virus protein VP39"/>
    <property type="match status" value="1"/>
</dbReference>
<dbReference type="CDD" id="cd02440">
    <property type="entry name" value="AdoMet_MTases"/>
    <property type="match status" value="1"/>
</dbReference>
<protein>
    <submittedName>
        <fullName evidence="2">Cypemycin N-terminal methyltransferase</fullName>
        <ecNumber evidence="2">2.1.1.301</ecNumber>
    </submittedName>
</protein>
<organism evidence="2 3">
    <name type="scientific">Albidovulum aquaemixtae</name>
    <dbReference type="NCBI Taxonomy" id="1542388"/>
    <lineage>
        <taxon>Bacteria</taxon>
        <taxon>Pseudomonadati</taxon>
        <taxon>Pseudomonadota</taxon>
        <taxon>Alphaproteobacteria</taxon>
        <taxon>Rhodobacterales</taxon>
        <taxon>Paracoccaceae</taxon>
        <taxon>Albidovulum</taxon>
    </lineage>
</organism>
<keyword evidence="2" id="KW-0808">Transferase</keyword>
<keyword evidence="2" id="KW-0489">Methyltransferase</keyword>
<accession>A0A2R8BMF7</accession>
<dbReference type="GO" id="GO:0032259">
    <property type="term" value="P:methylation"/>
    <property type="evidence" value="ECO:0007669"/>
    <property type="project" value="UniProtKB-KW"/>
</dbReference>
<dbReference type="PANTHER" id="PTHR43591:SF24">
    <property type="entry name" value="2-METHOXY-6-POLYPRENYL-1,4-BENZOQUINOL METHYLASE, MITOCHONDRIAL"/>
    <property type="match status" value="1"/>
</dbReference>